<protein>
    <submittedName>
        <fullName evidence="2">Uncharacterized protein</fullName>
    </submittedName>
</protein>
<keyword evidence="3" id="KW-1185">Reference proteome</keyword>
<evidence type="ECO:0000256" key="1">
    <source>
        <dbReference type="SAM" id="MobiDB-lite"/>
    </source>
</evidence>
<feature type="compositionally biased region" description="Pro residues" evidence="1">
    <location>
        <begin position="40"/>
        <end position="55"/>
    </location>
</feature>
<evidence type="ECO:0000313" key="2">
    <source>
        <dbReference type="EMBL" id="KAG8222846.1"/>
    </source>
</evidence>
<sequence>MMFSRVFRAHGDFCASHPWEVIVATLTLTACMLSVGPSTPSVPTPTTTPPVPNAPPSASTPAVPYDGRLPCGWRRDCPGLEYDSVAFEYNAADVIVMTLIRCIALLYSYHQFRTLHKMGSKYILGEFRWPLTFPLFIFIATAIRAQLLDGNQLRENLKENFKNPEMLF</sequence>
<dbReference type="PROSITE" id="PS51257">
    <property type="entry name" value="PROKAR_LIPOPROTEIN"/>
    <property type="match status" value="1"/>
</dbReference>
<proteinExistence type="predicted"/>
<reference evidence="2" key="2">
    <citation type="submission" date="2017-10" db="EMBL/GenBank/DDBJ databases">
        <title>Ladona fulva Genome sequencing and assembly.</title>
        <authorList>
            <person name="Murali S."/>
            <person name="Richards S."/>
            <person name="Bandaranaike D."/>
            <person name="Bellair M."/>
            <person name="Blankenburg K."/>
            <person name="Chao H."/>
            <person name="Dinh H."/>
            <person name="Doddapaneni H."/>
            <person name="Dugan-Rocha S."/>
            <person name="Elkadiri S."/>
            <person name="Gnanaolivu R."/>
            <person name="Hernandez B."/>
            <person name="Skinner E."/>
            <person name="Javaid M."/>
            <person name="Lee S."/>
            <person name="Li M."/>
            <person name="Ming W."/>
            <person name="Munidasa M."/>
            <person name="Muniz J."/>
            <person name="Nguyen L."/>
            <person name="Hughes D."/>
            <person name="Osuji N."/>
            <person name="Pu L.-L."/>
            <person name="Puazo M."/>
            <person name="Qu C."/>
            <person name="Quiroz J."/>
            <person name="Raj R."/>
            <person name="Weissenberger G."/>
            <person name="Xin Y."/>
            <person name="Zou X."/>
            <person name="Han Y."/>
            <person name="Worley K."/>
            <person name="Muzny D."/>
            <person name="Gibbs R."/>
        </authorList>
    </citation>
    <scope>NUCLEOTIDE SEQUENCE</scope>
    <source>
        <strain evidence="2">Sampled in the wild</strain>
    </source>
</reference>
<feature type="region of interest" description="Disordered" evidence="1">
    <location>
        <begin position="39"/>
        <end position="60"/>
    </location>
</feature>
<accession>A0A8K0NUX3</accession>
<dbReference type="AlphaFoldDB" id="A0A8K0NUX3"/>
<comment type="caution">
    <text evidence="2">The sequence shown here is derived from an EMBL/GenBank/DDBJ whole genome shotgun (WGS) entry which is preliminary data.</text>
</comment>
<dbReference type="EMBL" id="KZ308145">
    <property type="protein sequence ID" value="KAG8222846.1"/>
    <property type="molecule type" value="Genomic_DNA"/>
</dbReference>
<reference evidence="2" key="1">
    <citation type="submission" date="2013-04" db="EMBL/GenBank/DDBJ databases">
        <authorList>
            <person name="Qu J."/>
            <person name="Murali S.C."/>
            <person name="Bandaranaike D."/>
            <person name="Bellair M."/>
            <person name="Blankenburg K."/>
            <person name="Chao H."/>
            <person name="Dinh H."/>
            <person name="Doddapaneni H."/>
            <person name="Downs B."/>
            <person name="Dugan-Rocha S."/>
            <person name="Elkadiri S."/>
            <person name="Gnanaolivu R.D."/>
            <person name="Hernandez B."/>
            <person name="Javaid M."/>
            <person name="Jayaseelan J.C."/>
            <person name="Lee S."/>
            <person name="Li M."/>
            <person name="Ming W."/>
            <person name="Munidasa M."/>
            <person name="Muniz J."/>
            <person name="Nguyen L."/>
            <person name="Ongeri F."/>
            <person name="Osuji N."/>
            <person name="Pu L.-L."/>
            <person name="Puazo M."/>
            <person name="Qu C."/>
            <person name="Quiroz J."/>
            <person name="Raj R."/>
            <person name="Weissenberger G."/>
            <person name="Xin Y."/>
            <person name="Zou X."/>
            <person name="Han Y."/>
            <person name="Richards S."/>
            <person name="Worley K."/>
            <person name="Muzny D."/>
            <person name="Gibbs R."/>
        </authorList>
    </citation>
    <scope>NUCLEOTIDE SEQUENCE</scope>
    <source>
        <strain evidence="2">Sampled in the wild</strain>
    </source>
</reference>
<organism evidence="2 3">
    <name type="scientific">Ladona fulva</name>
    <name type="common">Scarce chaser dragonfly</name>
    <name type="synonym">Libellula fulva</name>
    <dbReference type="NCBI Taxonomy" id="123851"/>
    <lineage>
        <taxon>Eukaryota</taxon>
        <taxon>Metazoa</taxon>
        <taxon>Ecdysozoa</taxon>
        <taxon>Arthropoda</taxon>
        <taxon>Hexapoda</taxon>
        <taxon>Insecta</taxon>
        <taxon>Pterygota</taxon>
        <taxon>Palaeoptera</taxon>
        <taxon>Odonata</taxon>
        <taxon>Epiprocta</taxon>
        <taxon>Anisoptera</taxon>
        <taxon>Libelluloidea</taxon>
        <taxon>Libellulidae</taxon>
        <taxon>Ladona</taxon>
    </lineage>
</organism>
<evidence type="ECO:0000313" key="3">
    <source>
        <dbReference type="Proteomes" id="UP000792457"/>
    </source>
</evidence>
<gene>
    <name evidence="2" type="ORF">J437_LFUL007554</name>
</gene>
<dbReference type="OrthoDB" id="310654at2759"/>
<name>A0A8K0NUX3_LADFU</name>
<dbReference type="Proteomes" id="UP000792457">
    <property type="component" value="Unassembled WGS sequence"/>
</dbReference>